<dbReference type="EMBL" id="DF847305">
    <property type="protein sequence ID" value="GAT51662.1"/>
    <property type="molecule type" value="Genomic_DNA"/>
</dbReference>
<keyword evidence="2" id="KW-1185">Reference proteome</keyword>
<accession>A0ABQ0LKQ0</accession>
<gene>
    <name evidence="1" type="ORF">MCHLO_08784</name>
</gene>
<protein>
    <recommendedName>
        <fullName evidence="3">F-box domain-containing protein</fullName>
    </recommendedName>
</protein>
<proteinExistence type="predicted"/>
<evidence type="ECO:0000313" key="1">
    <source>
        <dbReference type="EMBL" id="GAT51662.1"/>
    </source>
</evidence>
<dbReference type="InterPro" id="IPR032675">
    <property type="entry name" value="LRR_dom_sf"/>
</dbReference>
<organism evidence="1 2">
    <name type="scientific">Mycena chlorophos</name>
    <name type="common">Agaric fungus</name>
    <name type="synonym">Agaricus chlorophos</name>
    <dbReference type="NCBI Taxonomy" id="658473"/>
    <lineage>
        <taxon>Eukaryota</taxon>
        <taxon>Fungi</taxon>
        <taxon>Dikarya</taxon>
        <taxon>Basidiomycota</taxon>
        <taxon>Agaricomycotina</taxon>
        <taxon>Agaricomycetes</taxon>
        <taxon>Agaricomycetidae</taxon>
        <taxon>Agaricales</taxon>
        <taxon>Marasmiineae</taxon>
        <taxon>Mycenaceae</taxon>
        <taxon>Mycena</taxon>
    </lineage>
</organism>
<evidence type="ECO:0008006" key="3">
    <source>
        <dbReference type="Google" id="ProtNLM"/>
    </source>
</evidence>
<name>A0ABQ0LKQ0_MYCCL</name>
<evidence type="ECO:0000313" key="2">
    <source>
        <dbReference type="Proteomes" id="UP000815677"/>
    </source>
</evidence>
<dbReference type="Gene3D" id="3.80.10.10">
    <property type="entry name" value="Ribonuclease Inhibitor"/>
    <property type="match status" value="1"/>
</dbReference>
<reference evidence="1" key="1">
    <citation type="submission" date="2014-09" db="EMBL/GenBank/DDBJ databases">
        <title>Genome sequence of the luminous mushroom Mycena chlorophos for searching fungal bioluminescence genes.</title>
        <authorList>
            <person name="Tanaka Y."/>
            <person name="Kasuga D."/>
            <person name="Oba Y."/>
            <person name="Hase S."/>
            <person name="Sato K."/>
            <person name="Oba Y."/>
            <person name="Sakakibara Y."/>
        </authorList>
    </citation>
    <scope>NUCLEOTIDE SEQUENCE</scope>
</reference>
<dbReference type="Proteomes" id="UP000815677">
    <property type="component" value="Unassembled WGS sequence"/>
</dbReference>
<sequence length="181" mass="20581">MFRGLALPALKDLKLDNIGYTWPARAQSEFVDFLRRAPHIDTLEFSSEFDAVALRDILAVTPSLRKLSLNSCSKAMGDPVIEYLTYNPSNIQAPSLPQLRILQVNHDGSGWAINQTKLQLMIESRWSGFLQGLTEEKRTPVSPWEKLVLRTRRRTTETLWTMPFCARIAELKHLGLDISIS</sequence>